<feature type="region of interest" description="Disordered" evidence="1">
    <location>
        <begin position="236"/>
        <end position="263"/>
    </location>
</feature>
<reference evidence="4" key="1">
    <citation type="submission" date="2025-08" db="UniProtKB">
        <authorList>
            <consortium name="RefSeq"/>
        </authorList>
    </citation>
    <scope>IDENTIFICATION</scope>
    <source>
        <tissue evidence="4">Whole sample</tissue>
    </source>
</reference>
<name>A0A8B8CKE5_CRAVI</name>
<keyword evidence="2" id="KW-0472">Membrane</keyword>
<dbReference type="PANTHER" id="PTHR15717:SF2">
    <property type="entry name" value="EF-HAND CALCIUM-BINDING DOMAIN-CONTAINING PROTEIN 14"/>
    <property type="match status" value="1"/>
</dbReference>
<dbReference type="Gene3D" id="1.20.5.340">
    <property type="match status" value="1"/>
</dbReference>
<gene>
    <name evidence="4" type="primary">LOC111120002</name>
</gene>
<dbReference type="PANTHER" id="PTHR15717">
    <property type="entry name" value="PROTEIN KIAA0494"/>
    <property type="match status" value="1"/>
</dbReference>
<keyword evidence="3" id="KW-1185">Reference proteome</keyword>
<accession>A0A8B8CKE5</accession>
<proteinExistence type="predicted"/>
<feature type="region of interest" description="Disordered" evidence="1">
    <location>
        <begin position="1"/>
        <end position="41"/>
    </location>
</feature>
<feature type="region of interest" description="Disordered" evidence="1">
    <location>
        <begin position="315"/>
        <end position="357"/>
    </location>
</feature>
<dbReference type="AlphaFoldDB" id="A0A8B8CKE5"/>
<keyword evidence="2" id="KW-0812">Transmembrane</keyword>
<evidence type="ECO:0000256" key="1">
    <source>
        <dbReference type="SAM" id="MobiDB-lite"/>
    </source>
</evidence>
<feature type="transmembrane region" description="Helical" evidence="2">
    <location>
        <begin position="70"/>
        <end position="100"/>
    </location>
</feature>
<dbReference type="RefSeq" id="XP_022316313.1">
    <property type="nucleotide sequence ID" value="XM_022460605.1"/>
</dbReference>
<dbReference type="OrthoDB" id="10009315at2759"/>
<feature type="compositionally biased region" description="Basic and acidic residues" evidence="1">
    <location>
        <begin position="248"/>
        <end position="258"/>
    </location>
</feature>
<dbReference type="InterPro" id="IPR042352">
    <property type="entry name" value="EFCAB14"/>
</dbReference>
<organism evidence="3 4">
    <name type="scientific">Crassostrea virginica</name>
    <name type="common">Eastern oyster</name>
    <dbReference type="NCBI Taxonomy" id="6565"/>
    <lineage>
        <taxon>Eukaryota</taxon>
        <taxon>Metazoa</taxon>
        <taxon>Spiralia</taxon>
        <taxon>Lophotrochozoa</taxon>
        <taxon>Mollusca</taxon>
        <taxon>Bivalvia</taxon>
        <taxon>Autobranchia</taxon>
        <taxon>Pteriomorphia</taxon>
        <taxon>Ostreida</taxon>
        <taxon>Ostreoidea</taxon>
        <taxon>Ostreidae</taxon>
        <taxon>Crassostrea</taxon>
    </lineage>
</organism>
<evidence type="ECO:0000313" key="3">
    <source>
        <dbReference type="Proteomes" id="UP000694844"/>
    </source>
</evidence>
<dbReference type="KEGG" id="cvn:111120002"/>
<dbReference type="GeneID" id="111120002"/>
<keyword evidence="2" id="KW-1133">Transmembrane helix</keyword>
<dbReference type="Proteomes" id="UP000694844">
    <property type="component" value="Chromosome 2"/>
</dbReference>
<protein>
    <submittedName>
        <fullName evidence="4">EF-hand calcium-binding domain-containing protein 14-like isoform X1</fullName>
    </submittedName>
</protein>
<evidence type="ECO:0000313" key="4">
    <source>
        <dbReference type="RefSeq" id="XP_022316313.1"/>
    </source>
</evidence>
<evidence type="ECO:0000256" key="2">
    <source>
        <dbReference type="SAM" id="Phobius"/>
    </source>
</evidence>
<sequence>MLDSQGNIDVGFKPSKKMKKRRELDALVGNGKTRRKTKNGHELLRTESESSDVDEFLITDRKSLMRQGRVSCCSMCMSVFGFFLVVTCFICTTALIYMHLQLKENVEKIREEVNKVKGSSLQTSVEDIQQQIQSSIKKDLVNVTQSSKEMENLKKGLASLSTKVDTLSSSIEAVSQNQPGSKQVVEKVNTISTQIPVISKTVGNLGVDVKSMKSEVEKLKDFQKQVEQELAKMKLQKDTEVVSGGRESGGRESSHADLDPDISNKLQNFGERITLVNNSLWLEIPKLQSTLSSHEVYISALQNITANLQRDLKALSSDHSSIQKDHKMMDQGQGRSRPDQTSHSPSDRRYGTGQSEQSCPVRGWLVCED</sequence>
<feature type="compositionally biased region" description="Basic and acidic residues" evidence="1">
    <location>
        <begin position="336"/>
        <end position="350"/>
    </location>
</feature>